<comment type="caution">
    <text evidence="3">The sequence shown here is derived from an EMBL/GenBank/DDBJ whole genome shotgun (WGS) entry which is preliminary data.</text>
</comment>
<evidence type="ECO:0000259" key="2">
    <source>
        <dbReference type="PROSITE" id="PS50041"/>
    </source>
</evidence>
<dbReference type="InterPro" id="IPR001304">
    <property type="entry name" value="C-type_lectin-like"/>
</dbReference>
<organism evidence="3 4">
    <name type="scientific">Elysia marginata</name>
    <dbReference type="NCBI Taxonomy" id="1093978"/>
    <lineage>
        <taxon>Eukaryota</taxon>
        <taxon>Metazoa</taxon>
        <taxon>Spiralia</taxon>
        <taxon>Lophotrochozoa</taxon>
        <taxon>Mollusca</taxon>
        <taxon>Gastropoda</taxon>
        <taxon>Heterobranchia</taxon>
        <taxon>Euthyneura</taxon>
        <taxon>Panpulmonata</taxon>
        <taxon>Sacoglossa</taxon>
        <taxon>Placobranchoidea</taxon>
        <taxon>Plakobranchidae</taxon>
        <taxon>Elysia</taxon>
    </lineage>
</organism>
<feature type="signal peptide" evidence="1">
    <location>
        <begin position="1"/>
        <end position="19"/>
    </location>
</feature>
<dbReference type="PROSITE" id="PS50041">
    <property type="entry name" value="C_TYPE_LECTIN_2"/>
    <property type="match status" value="1"/>
</dbReference>
<keyword evidence="3" id="KW-0675">Receptor</keyword>
<evidence type="ECO:0000313" key="3">
    <source>
        <dbReference type="EMBL" id="GFS08323.1"/>
    </source>
</evidence>
<dbReference type="CDD" id="cd00037">
    <property type="entry name" value="CLECT"/>
    <property type="match status" value="2"/>
</dbReference>
<protein>
    <submittedName>
        <fullName evidence="3">Macrophage mannose receptor 1</fullName>
    </submittedName>
</protein>
<dbReference type="EMBL" id="BMAT01009541">
    <property type="protein sequence ID" value="GFS08323.1"/>
    <property type="molecule type" value="Genomic_DNA"/>
</dbReference>
<dbReference type="SMART" id="SM00034">
    <property type="entry name" value="CLECT"/>
    <property type="match status" value="1"/>
</dbReference>
<dbReference type="InterPro" id="IPR016186">
    <property type="entry name" value="C-type_lectin-like/link_sf"/>
</dbReference>
<dbReference type="InterPro" id="IPR050111">
    <property type="entry name" value="C-type_lectin/snaclec_domain"/>
</dbReference>
<dbReference type="PANTHER" id="PTHR22803">
    <property type="entry name" value="MANNOSE, PHOSPHOLIPASE, LECTIN RECEPTOR RELATED"/>
    <property type="match status" value="1"/>
</dbReference>
<evidence type="ECO:0000313" key="4">
    <source>
        <dbReference type="Proteomes" id="UP000762676"/>
    </source>
</evidence>
<feature type="domain" description="C-type lectin" evidence="2">
    <location>
        <begin position="30"/>
        <end position="154"/>
    </location>
</feature>
<dbReference type="InterPro" id="IPR016187">
    <property type="entry name" value="CTDL_fold"/>
</dbReference>
<dbReference type="Pfam" id="PF00059">
    <property type="entry name" value="Lectin_C"/>
    <property type="match status" value="1"/>
</dbReference>
<sequence length="365" mass="41730">MLPILWTLLFLCVVDKTLQDGCPGGWIETRSGSCVKVFNTYKTWRNARKECQKYGSDLIMLLDDEWRYYQQVIERIVDRFRPDLKDDRFWIGLNDIGQRGRFKWLDETGEAQLQSEPIWPHSLKRSDEKCVFIEYWLDELIVESCHFELYFICEGFPEGIRGTGYKENYTTTTENNVNISEVSSTPTPKQSTMDLGILETSTENMINENNNTTAQETTTATTTERFNWSSTYKPTKGTVGPGTQEASTDSMISENYNITAHTNTTDRFDESPTYKPTKATVGSDSCTVGWILFASSRSCIKFFQHPKSWRSSRRFCKLAGGDLLAIRSQKMNNFIAECSPLPPGTIHPQQNVALFPKAPSIHSRM</sequence>
<reference evidence="3 4" key="1">
    <citation type="journal article" date="2021" name="Elife">
        <title>Chloroplast acquisition without the gene transfer in kleptoplastic sea slugs, Plakobranchus ocellatus.</title>
        <authorList>
            <person name="Maeda T."/>
            <person name="Takahashi S."/>
            <person name="Yoshida T."/>
            <person name="Shimamura S."/>
            <person name="Takaki Y."/>
            <person name="Nagai Y."/>
            <person name="Toyoda A."/>
            <person name="Suzuki Y."/>
            <person name="Arimoto A."/>
            <person name="Ishii H."/>
            <person name="Satoh N."/>
            <person name="Nishiyama T."/>
            <person name="Hasebe M."/>
            <person name="Maruyama T."/>
            <person name="Minagawa J."/>
            <person name="Obokata J."/>
            <person name="Shigenobu S."/>
        </authorList>
    </citation>
    <scope>NUCLEOTIDE SEQUENCE [LARGE SCALE GENOMIC DNA]</scope>
</reference>
<dbReference type="Gene3D" id="3.10.100.10">
    <property type="entry name" value="Mannose-Binding Protein A, subunit A"/>
    <property type="match status" value="2"/>
</dbReference>
<proteinExistence type="predicted"/>
<keyword evidence="4" id="KW-1185">Reference proteome</keyword>
<accession>A0AAV4IFP0</accession>
<dbReference type="SUPFAM" id="SSF56436">
    <property type="entry name" value="C-type lectin-like"/>
    <property type="match status" value="2"/>
</dbReference>
<feature type="chain" id="PRO_5043786228" evidence="1">
    <location>
        <begin position="20"/>
        <end position="365"/>
    </location>
</feature>
<evidence type="ECO:0000256" key="1">
    <source>
        <dbReference type="SAM" id="SignalP"/>
    </source>
</evidence>
<name>A0AAV4IFP0_9GAST</name>
<gene>
    <name evidence="3" type="ORF">ElyMa_004754000</name>
</gene>
<dbReference type="AlphaFoldDB" id="A0AAV4IFP0"/>
<dbReference type="Proteomes" id="UP000762676">
    <property type="component" value="Unassembled WGS sequence"/>
</dbReference>
<keyword evidence="1" id="KW-0732">Signal</keyword>